<evidence type="ECO:0000313" key="2">
    <source>
        <dbReference type="Proteomes" id="UP001056120"/>
    </source>
</evidence>
<organism evidence="1 2">
    <name type="scientific">Smallanthus sonchifolius</name>
    <dbReference type="NCBI Taxonomy" id="185202"/>
    <lineage>
        <taxon>Eukaryota</taxon>
        <taxon>Viridiplantae</taxon>
        <taxon>Streptophyta</taxon>
        <taxon>Embryophyta</taxon>
        <taxon>Tracheophyta</taxon>
        <taxon>Spermatophyta</taxon>
        <taxon>Magnoliopsida</taxon>
        <taxon>eudicotyledons</taxon>
        <taxon>Gunneridae</taxon>
        <taxon>Pentapetalae</taxon>
        <taxon>asterids</taxon>
        <taxon>campanulids</taxon>
        <taxon>Asterales</taxon>
        <taxon>Asteraceae</taxon>
        <taxon>Asteroideae</taxon>
        <taxon>Heliantheae alliance</taxon>
        <taxon>Millerieae</taxon>
        <taxon>Smallanthus</taxon>
    </lineage>
</organism>
<reference evidence="1 2" key="2">
    <citation type="journal article" date="2022" name="Mol. Ecol. Resour.">
        <title>The genomes of chicory, endive, great burdock and yacon provide insights into Asteraceae paleo-polyploidization history and plant inulin production.</title>
        <authorList>
            <person name="Fan W."/>
            <person name="Wang S."/>
            <person name="Wang H."/>
            <person name="Wang A."/>
            <person name="Jiang F."/>
            <person name="Liu H."/>
            <person name="Zhao H."/>
            <person name="Xu D."/>
            <person name="Zhang Y."/>
        </authorList>
    </citation>
    <scope>NUCLEOTIDE SEQUENCE [LARGE SCALE GENOMIC DNA]</scope>
    <source>
        <strain evidence="2">cv. Yunnan</strain>
        <tissue evidence="1">Leaves</tissue>
    </source>
</reference>
<accession>A0ACB9IU52</accession>
<reference evidence="2" key="1">
    <citation type="journal article" date="2022" name="Mol. Ecol. Resour.">
        <title>The genomes of chicory, endive, great burdock and yacon provide insights into Asteraceae palaeo-polyploidization history and plant inulin production.</title>
        <authorList>
            <person name="Fan W."/>
            <person name="Wang S."/>
            <person name="Wang H."/>
            <person name="Wang A."/>
            <person name="Jiang F."/>
            <person name="Liu H."/>
            <person name="Zhao H."/>
            <person name="Xu D."/>
            <person name="Zhang Y."/>
        </authorList>
    </citation>
    <scope>NUCLEOTIDE SEQUENCE [LARGE SCALE GENOMIC DNA]</scope>
    <source>
        <strain evidence="2">cv. Yunnan</strain>
    </source>
</reference>
<gene>
    <name evidence="1" type="ORF">L1987_21077</name>
</gene>
<proteinExistence type="predicted"/>
<dbReference type="Proteomes" id="UP001056120">
    <property type="component" value="Linkage Group LG07"/>
</dbReference>
<name>A0ACB9IU52_9ASTR</name>
<evidence type="ECO:0000313" key="1">
    <source>
        <dbReference type="EMBL" id="KAI3811356.1"/>
    </source>
</evidence>
<protein>
    <submittedName>
        <fullName evidence="1">Uncharacterized protein</fullName>
    </submittedName>
</protein>
<keyword evidence="2" id="KW-1185">Reference proteome</keyword>
<sequence length="79" mass="8652">MAGRESRENNNGFDISLFNVFFSNAAMEKSKKRSAVASSKLGAAEGTNRDGVGDLLDKSQQRNRTQVSKLLKFINSAQL</sequence>
<comment type="caution">
    <text evidence="1">The sequence shown here is derived from an EMBL/GenBank/DDBJ whole genome shotgun (WGS) entry which is preliminary data.</text>
</comment>
<dbReference type="EMBL" id="CM042024">
    <property type="protein sequence ID" value="KAI3811356.1"/>
    <property type="molecule type" value="Genomic_DNA"/>
</dbReference>